<name>A0ACC2K7R3_PERAE</name>
<dbReference type="EMBL" id="CM056812">
    <property type="protein sequence ID" value="KAJ8617032.1"/>
    <property type="molecule type" value="Genomic_DNA"/>
</dbReference>
<reference evidence="1 2" key="1">
    <citation type="journal article" date="2022" name="Hortic Res">
        <title>A haplotype resolved chromosomal level avocado genome allows analysis of novel avocado genes.</title>
        <authorList>
            <person name="Nath O."/>
            <person name="Fletcher S.J."/>
            <person name="Hayward A."/>
            <person name="Shaw L.M."/>
            <person name="Masouleh A.K."/>
            <person name="Furtado A."/>
            <person name="Henry R.J."/>
            <person name="Mitter N."/>
        </authorList>
    </citation>
    <scope>NUCLEOTIDE SEQUENCE [LARGE SCALE GENOMIC DNA]</scope>
    <source>
        <strain evidence="2">cv. Hass</strain>
    </source>
</reference>
<evidence type="ECO:0000313" key="1">
    <source>
        <dbReference type="EMBL" id="KAJ8617032.1"/>
    </source>
</evidence>
<keyword evidence="2" id="KW-1185">Reference proteome</keyword>
<proteinExistence type="predicted"/>
<sequence length="361" mass="40578">MKRAGDDDGGGKEILKTEDSAVATSVQKTAISNSKHVVEDSIQALYCTTYPDSLNIADLGCSSGPNTLLVIRVIIDAIHERCRQLCRPLPEFRVYLNDLPGNDFSTIFRSLAGFYDTLKEEKGLPLGTCFISGVPGSFYGRIFPRNFLDFVHSSYSLHWLSQIPQGLQDEMGESLNKANIYIAESSPPAVFKAYLEQFQNDFSLFLKLRSKEMTCKGCMVLTLIGRRTEEPRYGWDLLAQALKKMVSEGAIQEAKLDSFDLPYYSPSAKELKEVIVTEGSFTLDRLQITELTSNTNDKKARGQMEAKSMRAVTESMLVNHFGEEIIDDLFEKLAENVEEEELPSKEEMNYTNFTLSMTKKV</sequence>
<comment type="caution">
    <text evidence="1">The sequence shown here is derived from an EMBL/GenBank/DDBJ whole genome shotgun (WGS) entry which is preliminary data.</text>
</comment>
<gene>
    <name evidence="1" type="ORF">MRB53_013218</name>
</gene>
<evidence type="ECO:0000313" key="2">
    <source>
        <dbReference type="Proteomes" id="UP001234297"/>
    </source>
</evidence>
<dbReference type="Proteomes" id="UP001234297">
    <property type="component" value="Chromosome 4"/>
</dbReference>
<protein>
    <submittedName>
        <fullName evidence="1">Uncharacterized protein</fullName>
    </submittedName>
</protein>
<organism evidence="1 2">
    <name type="scientific">Persea americana</name>
    <name type="common">Avocado</name>
    <dbReference type="NCBI Taxonomy" id="3435"/>
    <lineage>
        <taxon>Eukaryota</taxon>
        <taxon>Viridiplantae</taxon>
        <taxon>Streptophyta</taxon>
        <taxon>Embryophyta</taxon>
        <taxon>Tracheophyta</taxon>
        <taxon>Spermatophyta</taxon>
        <taxon>Magnoliopsida</taxon>
        <taxon>Magnoliidae</taxon>
        <taxon>Laurales</taxon>
        <taxon>Lauraceae</taxon>
        <taxon>Persea</taxon>
    </lineage>
</organism>
<accession>A0ACC2K7R3</accession>